<comment type="subcellular location">
    <subcellularLocation>
        <location evidence="1">Cytoplasm</location>
        <location evidence="1">P-body</location>
    </subcellularLocation>
</comment>
<dbReference type="Gene3D" id="3.40.50.300">
    <property type="entry name" value="P-loop containing nucleotide triphosphate hydrolases"/>
    <property type="match status" value="3"/>
</dbReference>
<evidence type="ECO:0000259" key="17">
    <source>
        <dbReference type="Pfam" id="PF21634"/>
    </source>
</evidence>
<dbReference type="Pfam" id="PF21635">
    <property type="entry name" value="Mov-10_helical"/>
    <property type="match status" value="1"/>
</dbReference>
<protein>
    <recommendedName>
        <fullName evidence="3">RNA helicase</fullName>
        <ecNumber evidence="3">3.6.4.13</ecNumber>
    </recommendedName>
</protein>
<dbReference type="GO" id="GO:0003723">
    <property type="term" value="F:RNA binding"/>
    <property type="evidence" value="ECO:0007669"/>
    <property type="project" value="UniProtKB-KW"/>
</dbReference>
<dbReference type="EC" id="3.6.4.13" evidence="3"/>
<evidence type="ECO:0000256" key="1">
    <source>
        <dbReference type="ARBA" id="ARBA00004201"/>
    </source>
</evidence>
<keyword evidence="5" id="KW-0547">Nucleotide-binding</keyword>
<keyword evidence="8" id="KW-0067">ATP-binding</keyword>
<dbReference type="GO" id="GO:0000932">
    <property type="term" value="C:P-body"/>
    <property type="evidence" value="ECO:0007669"/>
    <property type="project" value="UniProtKB-SubCell"/>
</dbReference>
<keyword evidence="20" id="KW-1185">Reference proteome</keyword>
<feature type="domain" description="Helicase MOV-10 Ig-like" evidence="16">
    <location>
        <begin position="137"/>
        <end position="261"/>
    </location>
</feature>
<dbReference type="GO" id="GO:0005524">
    <property type="term" value="F:ATP binding"/>
    <property type="evidence" value="ECO:0007669"/>
    <property type="project" value="UniProtKB-KW"/>
</dbReference>
<evidence type="ECO:0000256" key="8">
    <source>
        <dbReference type="ARBA" id="ARBA00022840"/>
    </source>
</evidence>
<dbReference type="GO" id="GO:0031047">
    <property type="term" value="P:regulatory ncRNA-mediated gene silencing"/>
    <property type="evidence" value="ECO:0007669"/>
    <property type="project" value="UniProtKB-KW"/>
</dbReference>
<evidence type="ECO:0000256" key="3">
    <source>
        <dbReference type="ARBA" id="ARBA00012552"/>
    </source>
</evidence>
<accession>A0A9N7YEU4</accession>
<dbReference type="InterPro" id="IPR049079">
    <property type="entry name" value="Mov-10_helical"/>
</dbReference>
<comment type="caution">
    <text evidence="19">The sequence shown here is derived from an EMBL/GenBank/DDBJ whole genome shotgun (WGS) entry which is preliminary data.</text>
</comment>
<dbReference type="InterPro" id="IPR041679">
    <property type="entry name" value="DNA2/NAM7-like_C"/>
</dbReference>
<feature type="compositionally biased region" description="Basic and acidic residues" evidence="12">
    <location>
        <begin position="544"/>
        <end position="612"/>
    </location>
</feature>
<feature type="compositionally biased region" description="Basic and acidic residues" evidence="12">
    <location>
        <begin position="618"/>
        <end position="742"/>
    </location>
</feature>
<comment type="similarity">
    <text evidence="2">Belongs to the DNA2/NAM7 helicase family. SDE3 subfamily.</text>
</comment>
<dbReference type="Pfam" id="PF13086">
    <property type="entry name" value="AAA_11"/>
    <property type="match status" value="1"/>
</dbReference>
<dbReference type="GO" id="GO:0032574">
    <property type="term" value="F:5'-3' RNA helicase activity"/>
    <property type="evidence" value="ECO:0007669"/>
    <property type="project" value="InterPro"/>
</dbReference>
<evidence type="ECO:0000259" key="15">
    <source>
        <dbReference type="Pfam" id="PF21632"/>
    </source>
</evidence>
<dbReference type="AlphaFoldDB" id="A0A9N7YEU4"/>
<dbReference type="InterPro" id="IPR041677">
    <property type="entry name" value="DNA2/NAM7_AAA_11"/>
</dbReference>
<dbReference type="InterPro" id="IPR049080">
    <property type="entry name" value="MOV-10-like_beta-barrel"/>
</dbReference>
<evidence type="ECO:0000256" key="9">
    <source>
        <dbReference type="ARBA" id="ARBA00022884"/>
    </source>
</evidence>
<keyword evidence="9" id="KW-0694">RNA-binding</keyword>
<dbReference type="Pfam" id="PF21634">
    <property type="entry name" value="MOV-10_beta-barrel"/>
    <property type="match status" value="1"/>
</dbReference>
<dbReference type="InterPro" id="IPR049075">
    <property type="entry name" value="MOV-10_N"/>
</dbReference>
<sequence length="1206" mass="137415">MKLSQLVQVGLEFYEFLNETNRSSITERNRLSEVYNREFRSRIPGSKDPSFGSLLYGLKTHGKITVRRGTIRFNPKVRALYVDQWSTSRTQRSQPAQGGGTSPGTPPTSTSPDGAETGVRARRQMASRLMTKLKTERSMFISDKHGVSITSEQQFNQGKLSLCMEGTYEYEVKLSVRNSGAEPVLFTYYAPLHWLKHLALTDEHKVTRRNPRTLGPGESYDISVSFRCSWVGFYPVTLAFEFKPDLEPTSAEFYIVRFIEARCITALGVELAPIAPYKPQPLCTWTPEVHCTIVDGQRPEGMSVLQLKNEVPLKQYRIPAYVNQLIESLKSGQPGQRQTLLETPLSWEVYTQKFQLLLFLEERQMESDIKRYNIPNNERAEHAVMSRDPVNKKLLVLDVPGVAENRPSVLRGDVLLVCPSGESGVKYRGYVHSVELNKVKLGFSSNLLSRFFEGMRFRVEFTLNRTGLRVQHRAAELAAEHGLEELLFPAAPAQRQPELPDLRLFDRNLEKNPQQLGAVQHIVAGSSKPAPYLVFGPPGTGEPAAKRTDRGQPEDRQRTDRGTDRGQTEDRQRADRGQTEDRQRADRGQTEDRQRTDRGQTEDRQRTDRGTDRGQTTRTDRGQTEDRQRTDRGQTEDRQRTDRGQTEDRQRTDRGQTGDRQRTDRGQTEDRQRAARGQTEDRQRAARGQTEDRQRTARGQTEDRQGTDRGQTEDRQRTDRGQTEDRQRTDRGQTEDRQRTDRGQTSSQSCARTQRKTVTLVEAIKQIEKTQASCHILACAPSNSAADLLCKKILDHVDHFKVYRMYASSREPRCVPEELQTCSNLVGDCYVFPAKEELMEFRVLVTTLVTAGRLVTGGIPPGHFTHVFVDEGDTPWRPRLLHAHTGQVVLAGDPKQLGPILRSPLALKHGLGVSLLQRMMTQFSLYQKDEGEWDRRFVTKLLCNYRSHPSILEVPNELFYDSELLCSADEVLRNSYCNWEHLPKKGFPVIFHGVTGVDEREASSPSFFNRAEVEQLVEYVKKLLQNQGKKGLATISPRDIGIIAPYRKQVQKIRQALNKVEKNFKFMNMDKLKVGSVEEFQGQERRVILVSTVRSSSSYTDFDKQFNLGFVKNEKRFNVAITRAKALLIVLGNPRVLNTDPTWAHFIKFCSDSGGYDGVALSGVLAEEEEEVVSRLAALYIRMEAQEETEESVVQQHLDPEWRSDL</sequence>
<dbReference type="SUPFAM" id="SSF52540">
    <property type="entry name" value="P-loop containing nucleoside triphosphate hydrolases"/>
    <property type="match status" value="1"/>
</dbReference>
<feature type="region of interest" description="Disordered" evidence="12">
    <location>
        <begin position="84"/>
        <end position="118"/>
    </location>
</feature>
<evidence type="ECO:0000256" key="6">
    <source>
        <dbReference type="ARBA" id="ARBA00022801"/>
    </source>
</evidence>
<dbReference type="Pfam" id="PF21632">
    <property type="entry name" value="MOV-10_N"/>
    <property type="match status" value="1"/>
</dbReference>
<dbReference type="CDD" id="cd18808">
    <property type="entry name" value="SF1_C_Upf1"/>
    <property type="match status" value="1"/>
</dbReference>
<keyword evidence="6" id="KW-0378">Hydrolase</keyword>
<dbReference type="Pfam" id="PF13087">
    <property type="entry name" value="AAA_12"/>
    <property type="match status" value="1"/>
</dbReference>
<evidence type="ECO:0000313" key="19">
    <source>
        <dbReference type="EMBL" id="CAB1428895.1"/>
    </source>
</evidence>
<evidence type="ECO:0000313" key="20">
    <source>
        <dbReference type="Proteomes" id="UP001153269"/>
    </source>
</evidence>
<gene>
    <name evidence="19" type="ORF">PLEPLA_LOCUS16870</name>
</gene>
<feature type="domain" description="Helicase MOV-10 helical" evidence="18">
    <location>
        <begin position="313"/>
        <end position="371"/>
    </location>
</feature>
<keyword evidence="10" id="KW-0943">RNA-mediated gene silencing</keyword>
<evidence type="ECO:0000259" key="18">
    <source>
        <dbReference type="Pfam" id="PF21635"/>
    </source>
</evidence>
<proteinExistence type="inferred from homology"/>
<dbReference type="Proteomes" id="UP001153269">
    <property type="component" value="Unassembled WGS sequence"/>
</dbReference>
<feature type="domain" description="Helicase MOV-10-like beta-barrel" evidence="17">
    <location>
        <begin position="381"/>
        <end position="461"/>
    </location>
</feature>
<evidence type="ECO:0000256" key="2">
    <source>
        <dbReference type="ARBA" id="ARBA00005601"/>
    </source>
</evidence>
<feature type="compositionally biased region" description="Polar residues" evidence="12">
    <location>
        <begin position="84"/>
        <end position="96"/>
    </location>
</feature>
<dbReference type="EMBL" id="CADEAL010001099">
    <property type="protein sequence ID" value="CAB1428895.1"/>
    <property type="molecule type" value="Genomic_DNA"/>
</dbReference>
<keyword evidence="4" id="KW-0963">Cytoplasm</keyword>
<keyword evidence="7" id="KW-0347">Helicase</keyword>
<feature type="compositionally biased region" description="Polar residues" evidence="12">
    <location>
        <begin position="743"/>
        <end position="752"/>
    </location>
</feature>
<dbReference type="PANTHER" id="PTHR45418">
    <property type="entry name" value="CANCER/TESTIS ANTIGEN 55"/>
    <property type="match status" value="1"/>
</dbReference>
<dbReference type="GO" id="GO:0016787">
    <property type="term" value="F:hydrolase activity"/>
    <property type="evidence" value="ECO:0007669"/>
    <property type="project" value="UniProtKB-KW"/>
</dbReference>
<name>A0A9N7YEU4_PLEPL</name>
<evidence type="ECO:0000256" key="11">
    <source>
        <dbReference type="ARBA" id="ARBA00047984"/>
    </source>
</evidence>
<reference evidence="19" key="1">
    <citation type="submission" date="2020-03" db="EMBL/GenBank/DDBJ databases">
        <authorList>
            <person name="Weist P."/>
        </authorList>
    </citation>
    <scope>NUCLEOTIDE SEQUENCE</scope>
</reference>
<dbReference type="FunFam" id="3.40.50.300:FF:000608">
    <property type="entry name" value="Mov10 RISC complex RNA helicase"/>
    <property type="match status" value="1"/>
</dbReference>
<evidence type="ECO:0000256" key="12">
    <source>
        <dbReference type="SAM" id="MobiDB-lite"/>
    </source>
</evidence>
<feature type="domain" description="DNA2/NAM7 helicase helicase" evidence="13">
    <location>
        <begin position="756"/>
        <end position="810"/>
    </location>
</feature>
<evidence type="ECO:0000259" key="14">
    <source>
        <dbReference type="Pfam" id="PF13087"/>
    </source>
</evidence>
<evidence type="ECO:0000256" key="7">
    <source>
        <dbReference type="ARBA" id="ARBA00022806"/>
    </source>
</evidence>
<comment type="catalytic activity">
    <reaction evidence="11">
        <text>ATP + H2O = ADP + phosphate + H(+)</text>
        <dbReference type="Rhea" id="RHEA:13065"/>
        <dbReference type="ChEBI" id="CHEBI:15377"/>
        <dbReference type="ChEBI" id="CHEBI:15378"/>
        <dbReference type="ChEBI" id="CHEBI:30616"/>
        <dbReference type="ChEBI" id="CHEBI:43474"/>
        <dbReference type="ChEBI" id="CHEBI:456216"/>
        <dbReference type="EC" id="3.6.4.13"/>
    </reaction>
</comment>
<evidence type="ECO:0000256" key="4">
    <source>
        <dbReference type="ARBA" id="ARBA00022490"/>
    </source>
</evidence>
<feature type="region of interest" description="Disordered" evidence="12">
    <location>
        <begin position="530"/>
        <end position="755"/>
    </location>
</feature>
<feature type="domain" description="Helicase MOV-10 N-terminal" evidence="15">
    <location>
        <begin position="7"/>
        <end position="73"/>
    </location>
</feature>
<feature type="domain" description="DNA2/NAM7 helicase-like C-terminal" evidence="14">
    <location>
        <begin position="913"/>
        <end position="1134"/>
    </location>
</feature>
<organism evidence="19 20">
    <name type="scientific">Pleuronectes platessa</name>
    <name type="common">European plaice</name>
    <dbReference type="NCBI Taxonomy" id="8262"/>
    <lineage>
        <taxon>Eukaryota</taxon>
        <taxon>Metazoa</taxon>
        <taxon>Chordata</taxon>
        <taxon>Craniata</taxon>
        <taxon>Vertebrata</taxon>
        <taxon>Euteleostomi</taxon>
        <taxon>Actinopterygii</taxon>
        <taxon>Neopterygii</taxon>
        <taxon>Teleostei</taxon>
        <taxon>Neoteleostei</taxon>
        <taxon>Acanthomorphata</taxon>
        <taxon>Carangaria</taxon>
        <taxon>Pleuronectiformes</taxon>
        <taxon>Pleuronectoidei</taxon>
        <taxon>Pleuronectidae</taxon>
        <taxon>Pleuronectes</taxon>
    </lineage>
</organism>
<dbReference type="CDD" id="cd18038">
    <property type="entry name" value="DEXXQc_Helz-like"/>
    <property type="match status" value="1"/>
</dbReference>
<evidence type="ECO:0000256" key="10">
    <source>
        <dbReference type="ARBA" id="ARBA00023158"/>
    </source>
</evidence>
<dbReference type="PANTHER" id="PTHR45418:SF1">
    <property type="entry name" value="CANCER_TESTIS ANTIGEN 55"/>
    <property type="match status" value="1"/>
</dbReference>
<dbReference type="InterPro" id="IPR027417">
    <property type="entry name" value="P-loop_NTPase"/>
</dbReference>
<evidence type="ECO:0000259" key="16">
    <source>
        <dbReference type="Pfam" id="PF21633"/>
    </source>
</evidence>
<evidence type="ECO:0000256" key="5">
    <source>
        <dbReference type="ARBA" id="ARBA00022741"/>
    </source>
</evidence>
<dbReference type="InterPro" id="IPR049077">
    <property type="entry name" value="MOV-10_Ig-like"/>
</dbReference>
<dbReference type="Pfam" id="PF21633">
    <property type="entry name" value="MOV-10_Ig-like"/>
    <property type="match status" value="1"/>
</dbReference>
<dbReference type="InterPro" id="IPR047187">
    <property type="entry name" value="SF1_C_Upf1"/>
</dbReference>
<evidence type="ECO:0000259" key="13">
    <source>
        <dbReference type="Pfam" id="PF13086"/>
    </source>
</evidence>
<dbReference type="InterPro" id="IPR026122">
    <property type="entry name" value="MOV-10/SDE3_DEXXQ/H-box"/>
</dbReference>